<comment type="caution">
    <text evidence="2">The sequence shown here is derived from an EMBL/GenBank/DDBJ whole genome shotgun (WGS) entry which is preliminary data.</text>
</comment>
<proteinExistence type="predicted"/>
<dbReference type="AlphaFoldDB" id="X1B046"/>
<accession>X1B046</accession>
<sequence length="85" mass="9252">YAIKKSKELGQGVPLRIALNMAKTEGKWGKNLKGREDANRNVRPGSEGGGDIPKAKGKYKRDANMSLSEIVADAKKNLKGKLTKK</sequence>
<reference evidence="2" key="1">
    <citation type="journal article" date="2014" name="Front. Microbiol.">
        <title>High frequency of phylogenetically diverse reductive dehalogenase-homologous genes in deep subseafloor sedimentary metagenomes.</title>
        <authorList>
            <person name="Kawai M."/>
            <person name="Futagami T."/>
            <person name="Toyoda A."/>
            <person name="Takaki Y."/>
            <person name="Nishi S."/>
            <person name="Hori S."/>
            <person name="Arai W."/>
            <person name="Tsubouchi T."/>
            <person name="Morono Y."/>
            <person name="Uchiyama I."/>
            <person name="Ito T."/>
            <person name="Fujiyama A."/>
            <person name="Inagaki F."/>
            <person name="Takami H."/>
        </authorList>
    </citation>
    <scope>NUCLEOTIDE SEQUENCE</scope>
    <source>
        <strain evidence="2">Expedition CK06-06</strain>
    </source>
</reference>
<dbReference type="EMBL" id="BART01013045">
    <property type="protein sequence ID" value="GAG88335.1"/>
    <property type="molecule type" value="Genomic_DNA"/>
</dbReference>
<evidence type="ECO:0000256" key="1">
    <source>
        <dbReference type="SAM" id="MobiDB-lite"/>
    </source>
</evidence>
<name>X1B046_9ZZZZ</name>
<feature type="non-terminal residue" evidence="2">
    <location>
        <position position="1"/>
    </location>
</feature>
<gene>
    <name evidence="2" type="ORF">S01H4_26899</name>
</gene>
<feature type="compositionally biased region" description="Basic and acidic residues" evidence="1">
    <location>
        <begin position="24"/>
        <end position="40"/>
    </location>
</feature>
<organism evidence="2">
    <name type="scientific">marine sediment metagenome</name>
    <dbReference type="NCBI Taxonomy" id="412755"/>
    <lineage>
        <taxon>unclassified sequences</taxon>
        <taxon>metagenomes</taxon>
        <taxon>ecological metagenomes</taxon>
    </lineage>
</organism>
<protein>
    <submittedName>
        <fullName evidence="2">Uncharacterized protein</fullName>
    </submittedName>
</protein>
<feature type="region of interest" description="Disordered" evidence="1">
    <location>
        <begin position="24"/>
        <end position="60"/>
    </location>
</feature>
<evidence type="ECO:0000313" key="2">
    <source>
        <dbReference type="EMBL" id="GAG88335.1"/>
    </source>
</evidence>